<keyword evidence="6" id="KW-0963">Cytoplasm</keyword>
<proteinExistence type="inferred from homology"/>
<keyword evidence="11" id="KW-0689">Ribosomal protein</keyword>
<evidence type="ECO:0000256" key="6">
    <source>
        <dbReference type="ARBA" id="ARBA00022490"/>
    </source>
</evidence>
<evidence type="ECO:0000256" key="14">
    <source>
        <dbReference type="ARBA" id="ARBA00023163"/>
    </source>
</evidence>
<dbReference type="GO" id="GO:0003735">
    <property type="term" value="F:structural constituent of ribosome"/>
    <property type="evidence" value="ECO:0007669"/>
    <property type="project" value="InterPro"/>
</dbReference>
<dbReference type="Pfam" id="PF20644">
    <property type="entry name" value="Rrn7_cyclin_N"/>
    <property type="match status" value="1"/>
</dbReference>
<dbReference type="GO" id="GO:0005840">
    <property type="term" value="C:ribosome"/>
    <property type="evidence" value="ECO:0007669"/>
    <property type="project" value="UniProtKB-KW"/>
</dbReference>
<evidence type="ECO:0000256" key="9">
    <source>
        <dbReference type="ARBA" id="ARBA00022771"/>
    </source>
</evidence>
<dbReference type="PROSITE" id="PS50053">
    <property type="entry name" value="UBIQUITIN_2"/>
    <property type="match status" value="1"/>
</dbReference>
<dbReference type="InterPro" id="IPR019954">
    <property type="entry name" value="Ubiquitin_CS"/>
</dbReference>
<dbReference type="Pfam" id="PF20645">
    <property type="entry name" value="Rrn7_cyclin_C"/>
    <property type="match status" value="1"/>
</dbReference>
<feature type="transmembrane region" description="Helical" evidence="19">
    <location>
        <begin position="6"/>
        <end position="28"/>
    </location>
</feature>
<dbReference type="EMBL" id="VIGI01000002">
    <property type="protein sequence ID" value="KAB8303485.1"/>
    <property type="molecule type" value="Genomic_DNA"/>
</dbReference>
<dbReference type="GO" id="GO:0006412">
    <property type="term" value="P:translation"/>
    <property type="evidence" value="ECO:0007669"/>
    <property type="project" value="InterPro"/>
</dbReference>
<evidence type="ECO:0000256" key="19">
    <source>
        <dbReference type="SAM" id="Phobius"/>
    </source>
</evidence>
<dbReference type="PROSITE" id="PS00299">
    <property type="entry name" value="UBIQUITIN_1"/>
    <property type="match status" value="1"/>
</dbReference>
<evidence type="ECO:0000256" key="2">
    <source>
        <dbReference type="ARBA" id="ARBA00004604"/>
    </source>
</evidence>
<name>A0A5N6KIH0_MONLA</name>
<dbReference type="SUPFAM" id="SSF54236">
    <property type="entry name" value="Ubiquitin-like"/>
    <property type="match status" value="1"/>
</dbReference>
<dbReference type="GO" id="GO:0070860">
    <property type="term" value="C:RNA polymerase I core factor complex"/>
    <property type="evidence" value="ECO:0007669"/>
    <property type="project" value="InterPro"/>
</dbReference>
<dbReference type="Proteomes" id="UP000326757">
    <property type="component" value="Unassembled WGS sequence"/>
</dbReference>
<dbReference type="GO" id="GO:0001164">
    <property type="term" value="F:RNA polymerase I core promoter sequence-specific DNA binding"/>
    <property type="evidence" value="ECO:0007669"/>
    <property type="project" value="InterPro"/>
</dbReference>
<evidence type="ECO:0000256" key="15">
    <source>
        <dbReference type="ARBA" id="ARBA00023242"/>
    </source>
</evidence>
<accession>A0A5N6KIH0</accession>
<dbReference type="InterPro" id="IPR038587">
    <property type="entry name" value="Ribosomal_eL40_sf"/>
</dbReference>
<evidence type="ECO:0000313" key="21">
    <source>
        <dbReference type="EMBL" id="KAB8303485.1"/>
    </source>
</evidence>
<keyword evidence="7" id="KW-1017">Isopeptide bond</keyword>
<evidence type="ECO:0000256" key="1">
    <source>
        <dbReference type="ARBA" id="ARBA00004496"/>
    </source>
</evidence>
<dbReference type="PANTHER" id="PTHR31576">
    <property type="entry name" value="TATA BOX-BINDING PROTEIN-ASSOCIATED FACTOR RNA POLYMERASE I SUBUNIT B"/>
    <property type="match status" value="1"/>
</dbReference>
<keyword evidence="10" id="KW-0862">Zinc</keyword>
<dbReference type="GO" id="GO:0008270">
    <property type="term" value="F:zinc ion binding"/>
    <property type="evidence" value="ECO:0007669"/>
    <property type="project" value="UniProtKB-KW"/>
</dbReference>
<protein>
    <recommendedName>
        <fullName evidence="20">Ubiquitin-like domain-containing protein</fullName>
    </recommendedName>
</protein>
<dbReference type="Pfam" id="PF01020">
    <property type="entry name" value="Ribosomal_L40e"/>
    <property type="match status" value="1"/>
</dbReference>
<dbReference type="PANTHER" id="PTHR31576:SF2">
    <property type="entry name" value="TATA BOX-BINDING PROTEIN-ASSOCIATED FACTOR RNA POLYMERASE I SUBUNIT B"/>
    <property type="match status" value="1"/>
</dbReference>
<dbReference type="PRINTS" id="PR00348">
    <property type="entry name" value="UBIQUITIN"/>
</dbReference>
<evidence type="ECO:0000256" key="3">
    <source>
        <dbReference type="ARBA" id="ARBA00006899"/>
    </source>
</evidence>
<keyword evidence="13" id="KW-0238">DNA-binding</keyword>
<keyword evidence="19" id="KW-0812">Transmembrane</keyword>
<evidence type="ECO:0000256" key="16">
    <source>
        <dbReference type="ARBA" id="ARBA00023274"/>
    </source>
</evidence>
<keyword evidence="12" id="KW-0805">Transcription regulation</keyword>
<keyword evidence="19" id="KW-1133">Transmembrane helix</keyword>
<evidence type="ECO:0000256" key="11">
    <source>
        <dbReference type="ARBA" id="ARBA00022980"/>
    </source>
</evidence>
<dbReference type="GO" id="GO:0005737">
    <property type="term" value="C:cytoplasm"/>
    <property type="evidence" value="ECO:0007669"/>
    <property type="project" value="UniProtKB-SubCell"/>
</dbReference>
<feature type="domain" description="Ubiquitin-like" evidence="20">
    <location>
        <begin position="625"/>
        <end position="700"/>
    </location>
</feature>
<evidence type="ECO:0000256" key="4">
    <source>
        <dbReference type="ARBA" id="ARBA00008373"/>
    </source>
</evidence>
<dbReference type="OrthoDB" id="428577at2759"/>
<keyword evidence="9" id="KW-0863">Zinc-finger</keyword>
<comment type="function">
    <text evidence="17">Component of the ribosome, a large ribonucleoprotein complex responsible for the synthesis of proteins in the cell. The small ribosomal subunit (SSU) binds messenger RNAs (mRNAs) and translates the encoded message by selecting cognate aminoacyl-transfer RNA (tRNA) molecules. The large subunit (LSU) contains the ribosomal catalytic site termed the peptidyl transferase center (PTC), which catalyzes the formation of peptide bonds, thereby polymerizing the amino acids delivered by tRNAs into a polypeptide chain. The nascent polypeptides leave the ribosome through a tunnel in the LSU and interact with protein factors that function in enzymatic processing, targeting, and the membrane insertion of nascent chains at the exit of the ribosomal tunnel. eL40 is essential for translation of a subset of cellular transcripts, including stress response transcripts, such as DDR2.</text>
</comment>
<evidence type="ECO:0000256" key="8">
    <source>
        <dbReference type="ARBA" id="ARBA00022723"/>
    </source>
</evidence>
<keyword evidence="15" id="KW-0539">Nucleus</keyword>
<evidence type="ECO:0000313" key="22">
    <source>
        <dbReference type="Proteomes" id="UP000326757"/>
    </source>
</evidence>
<evidence type="ECO:0000259" key="20">
    <source>
        <dbReference type="PROSITE" id="PS50053"/>
    </source>
</evidence>
<comment type="subcellular location">
    <subcellularLocation>
        <location evidence="1">Cytoplasm</location>
    </subcellularLocation>
    <subcellularLocation>
        <location evidence="2">Nucleus</location>
        <location evidence="2">Nucleolus</location>
    </subcellularLocation>
</comment>
<dbReference type="FunFam" id="3.10.20.90:FF:000014">
    <property type="entry name" value="Ubiquitin-60S ribosomal L40 fusion"/>
    <property type="match status" value="1"/>
</dbReference>
<comment type="similarity">
    <text evidence="3">Belongs to the RRN7/TAF1B family.</text>
</comment>
<keyword evidence="19" id="KW-0472">Membrane</keyword>
<comment type="caution">
    <text evidence="21">The sequence shown here is derived from an EMBL/GenBank/DDBJ whole genome shotgun (WGS) entry which is preliminary data.</text>
</comment>
<feature type="region of interest" description="Disordered" evidence="18">
    <location>
        <begin position="561"/>
        <end position="598"/>
    </location>
</feature>
<evidence type="ECO:0000256" key="12">
    <source>
        <dbReference type="ARBA" id="ARBA00023015"/>
    </source>
</evidence>
<dbReference type="InterPro" id="IPR048538">
    <property type="entry name" value="Rrn7_cyclin_C"/>
</dbReference>
<keyword evidence="14" id="KW-0804">Transcription</keyword>
<comment type="similarity">
    <text evidence="4">In the N-terminal section; belongs to the ubiquitin family.</text>
</comment>
<dbReference type="InterPro" id="IPR029071">
    <property type="entry name" value="Ubiquitin-like_domsf"/>
</dbReference>
<dbReference type="GO" id="GO:1990904">
    <property type="term" value="C:ribonucleoprotein complex"/>
    <property type="evidence" value="ECO:0007669"/>
    <property type="project" value="UniProtKB-KW"/>
</dbReference>
<dbReference type="Gene3D" id="3.10.20.90">
    <property type="entry name" value="Phosphatidylinositol 3-kinase Catalytic Subunit, Chain A, domain 1"/>
    <property type="match status" value="1"/>
</dbReference>
<keyword evidence="8" id="KW-0479">Metal-binding</keyword>
<evidence type="ECO:0000256" key="7">
    <source>
        <dbReference type="ARBA" id="ARBA00022499"/>
    </source>
</evidence>
<evidence type="ECO:0000256" key="10">
    <source>
        <dbReference type="ARBA" id="ARBA00022833"/>
    </source>
</evidence>
<dbReference type="InterPro" id="IPR019956">
    <property type="entry name" value="Ubiquitin_dom"/>
</dbReference>
<evidence type="ECO:0000256" key="17">
    <source>
        <dbReference type="ARBA" id="ARBA00045962"/>
    </source>
</evidence>
<dbReference type="CDD" id="cd01803">
    <property type="entry name" value="Ubl_ubiquitin"/>
    <property type="match status" value="1"/>
</dbReference>
<dbReference type="InterPro" id="IPR033599">
    <property type="entry name" value="TAF1B/Rrn7"/>
</dbReference>
<sequence length="789" mass="91194">MLSDICILVVFALGDLIYKTLVTLIILLGRRRQAGMRDVTTTYSKKKSRTFFNQIIEFLCETFEYGKKFCQRGHEQAGFTQTQQDEDDWNQQGKKSRKRREEKEQVEKVFGGRDATQLYLQCYQLILWKQTHWLVTVKGFPKELETVVRDLWELRLRVLQGSGEERSEYGTEFGSTTEGDDTDTDGTGYRSTASTILSRKRASRAKRNLPKLIETLGFCYLGILLLRLPTSLGEIYQWATRDEIIYTRAIKEIPKDMRTRLPGHYFRALEIHGILNGHRLHQTVLDMIYFYKFNFEMVFPPVNHKLLLYKHIRDLGLPVDIYTAVNHLAGLLQYDFSYPAHNKRLHGTAGYPEYQLISLIIIATKLSQPFDDILRHPESDSDPTAARINWAKWKTIMTEEPSEGLKRGDEIKITDTDVFKMTGAQMDDWMNWYHKTWIDDRDHKVPEQILELFPLPDITSEATVGIVEPDPIDRAKEVHKTLTLQKPVAHTDVNEPRDIVRPGEMYRRYRTIAELPESAQAFYEIAARNIGTSLQKLVYGVFTTEIQLEKWMLDERRKGLSEKEELEGEAEHDQSEEGKYKEDEVEDKHDERDEDSPMKEIYQKRLGLNFVDSRQQRQRRTSATMQIFVKTLTGKTITLEVESSDTIDNVKSKIQDKEGIPPDQQRLIFAGKQLEDGRTLSDYNIQKESTLHLVLRLRGGIIEPSLKALASKFNCEKMICRKLVSLPVLPTAERRSADTPTNSAQRRSSSKCFALMAFGFTGRLWNGGLVRGCIDGFFAWPALYLRTIA</sequence>
<dbReference type="InterPro" id="IPR048540">
    <property type="entry name" value="Rrn7_cyclin_N"/>
</dbReference>
<keyword evidence="22" id="KW-1185">Reference proteome</keyword>
<dbReference type="Gene3D" id="4.10.1060.50">
    <property type="match status" value="1"/>
</dbReference>
<feature type="region of interest" description="Disordered" evidence="18">
    <location>
        <begin position="79"/>
        <end position="105"/>
    </location>
</feature>
<comment type="similarity">
    <text evidence="5">In the C-terminal section; belongs to the eukaryotic ribosomal protein eL40 family.</text>
</comment>
<organism evidence="21 22">
    <name type="scientific">Monilinia laxa</name>
    <name type="common">Brown rot fungus</name>
    <name type="synonym">Sclerotinia laxa</name>
    <dbReference type="NCBI Taxonomy" id="61186"/>
    <lineage>
        <taxon>Eukaryota</taxon>
        <taxon>Fungi</taxon>
        <taxon>Dikarya</taxon>
        <taxon>Ascomycota</taxon>
        <taxon>Pezizomycotina</taxon>
        <taxon>Leotiomycetes</taxon>
        <taxon>Helotiales</taxon>
        <taxon>Sclerotiniaceae</taxon>
        <taxon>Monilinia</taxon>
    </lineage>
</organism>
<reference evidence="21 22" key="1">
    <citation type="submission" date="2019-06" db="EMBL/GenBank/DDBJ databases">
        <title>Genome Sequence of the Brown Rot Fungal Pathogen Monilinia laxa.</title>
        <authorList>
            <person name="De Miccolis Angelini R.M."/>
            <person name="Landi L."/>
            <person name="Abate D."/>
            <person name="Pollastro S."/>
            <person name="Romanazzi G."/>
            <person name="Faretra F."/>
        </authorList>
    </citation>
    <scope>NUCLEOTIDE SEQUENCE [LARGE SCALE GENOMIC DNA]</scope>
    <source>
        <strain evidence="21 22">Mlax316</strain>
    </source>
</reference>
<dbReference type="AlphaFoldDB" id="A0A5N6KIH0"/>
<evidence type="ECO:0000256" key="5">
    <source>
        <dbReference type="ARBA" id="ARBA00010570"/>
    </source>
</evidence>
<keyword evidence="16" id="KW-0687">Ribonucleoprotein</keyword>
<gene>
    <name evidence="21" type="ORF">EYC80_004900</name>
</gene>
<dbReference type="InterPro" id="IPR000626">
    <property type="entry name" value="Ubiquitin-like_dom"/>
</dbReference>
<dbReference type="SMART" id="SM00213">
    <property type="entry name" value="UBQ"/>
    <property type="match status" value="1"/>
</dbReference>
<evidence type="ECO:0000256" key="18">
    <source>
        <dbReference type="SAM" id="MobiDB-lite"/>
    </source>
</evidence>
<feature type="region of interest" description="Disordered" evidence="18">
    <location>
        <begin position="167"/>
        <end position="190"/>
    </location>
</feature>
<dbReference type="InterPro" id="IPR001975">
    <property type="entry name" value="Ribosomal_eL40_dom"/>
</dbReference>
<dbReference type="GO" id="GO:0042790">
    <property type="term" value="P:nucleolar large rRNA transcription by RNA polymerase I"/>
    <property type="evidence" value="ECO:0007669"/>
    <property type="project" value="TreeGrafter"/>
</dbReference>
<evidence type="ECO:0000256" key="13">
    <source>
        <dbReference type="ARBA" id="ARBA00023125"/>
    </source>
</evidence>
<dbReference type="Pfam" id="PF00240">
    <property type="entry name" value="ubiquitin"/>
    <property type="match status" value="1"/>
</dbReference>